<gene>
    <name evidence="4" type="ORF">OEZ85_005729</name>
</gene>
<protein>
    <submittedName>
        <fullName evidence="4">Uncharacterized protein</fullName>
    </submittedName>
</protein>
<reference evidence="4 5" key="1">
    <citation type="submission" date="2023-05" db="EMBL/GenBank/DDBJ databases">
        <title>A 100% complete, gapless, phased diploid assembly of the Scenedesmus obliquus UTEX 3031 genome.</title>
        <authorList>
            <person name="Biondi T.C."/>
            <person name="Hanschen E.R."/>
            <person name="Kwon T."/>
            <person name="Eng W."/>
            <person name="Kruse C.P.S."/>
            <person name="Koehler S.I."/>
            <person name="Kunde Y."/>
            <person name="Gleasner C.D."/>
            <person name="You Mak K.T."/>
            <person name="Polle J."/>
            <person name="Hovde B.T."/>
            <person name="Starkenburg S.R."/>
        </authorList>
    </citation>
    <scope>NUCLEOTIDE SEQUENCE [LARGE SCALE GENOMIC DNA]</scope>
    <source>
        <strain evidence="4 5">DOE0152z</strain>
    </source>
</reference>
<feature type="compositionally biased region" description="Polar residues" evidence="1">
    <location>
        <begin position="715"/>
        <end position="726"/>
    </location>
</feature>
<dbReference type="InterPro" id="IPR029473">
    <property type="entry name" value="MOR2-PAG1_mid"/>
</dbReference>
<feature type="compositionally biased region" description="Low complexity" evidence="1">
    <location>
        <begin position="728"/>
        <end position="747"/>
    </location>
</feature>
<feature type="region of interest" description="Disordered" evidence="1">
    <location>
        <begin position="684"/>
        <end position="757"/>
    </location>
</feature>
<feature type="compositionally biased region" description="Low complexity" evidence="1">
    <location>
        <begin position="684"/>
        <end position="708"/>
    </location>
</feature>
<organism evidence="4 5">
    <name type="scientific">Tetradesmus obliquus</name>
    <name type="common">Green alga</name>
    <name type="synonym">Acutodesmus obliquus</name>
    <dbReference type="NCBI Taxonomy" id="3088"/>
    <lineage>
        <taxon>Eukaryota</taxon>
        <taxon>Viridiplantae</taxon>
        <taxon>Chlorophyta</taxon>
        <taxon>core chlorophytes</taxon>
        <taxon>Chlorophyceae</taxon>
        <taxon>CS clade</taxon>
        <taxon>Sphaeropleales</taxon>
        <taxon>Scenedesmaceae</taxon>
        <taxon>Tetradesmus</taxon>
    </lineage>
</organism>
<keyword evidence="5" id="KW-1185">Reference proteome</keyword>
<dbReference type="SUPFAM" id="SSF48371">
    <property type="entry name" value="ARM repeat"/>
    <property type="match status" value="1"/>
</dbReference>
<sequence>MPWCCSNSSMDSTSRAMATHVLANGAADQQQRKTQQQMQQQQQRQQQRQQQLARSDNFLATIASDWRYERALQGIRLLAQHHLGHLVQALIAWRQNVNEDIKKNFSSNNVVNVQGVCKRAAMEILFLEAANQVLDEFVPEFWRERHFQTFFESMQHVSFRWLLNAEEYVPHQELALVRQHVVLVSSRIVGALSRIKLADVGAAFVKKLEERLNVRKDLGGRAADHITQRQQLLKLCTGMHGIVLSFDNDSQLEASLRFLQKAHPLNYTAAIKKSQVHHALCEMLAAILIPLVRSNQPNSSSWLNPALLAEWHNQVLRLKNDIGQWANKHSKHIQVGYPLVTVLVCLVDAGNYSSLVDSMADFLTKQMKNKEYRSLCFKCLNQLVISSLVRKAGPSASPAVAAWLDKIVKPVLANARKGGISLAEQQDFVSDVADLSPEYCVGSILQDLLASDSPDAQLIALRTLHLVATSVPAGSAAALDVAAGLPRRSTALAGSCGSLQGMGRDGAGRRMVQLPAPQVLDLIRCGQHPFDLQGISHLLPRLQQQLGQLLAQYHRAYGSYLAFAADAVPKDKQPALVLFSWVVRLVPYLRPEQWAAVRPLDLLPSYTAHVEGAVRASAFDALMSTVRACPALRGAVLSNMAAFLGAIPDESTQTIRECLLLLGKLMEGWLALLQQQRLASSSLCSSARDSSSSSRIEQRQQQQQQQRSCDAGRTEQAQQQSWTSSKEAGAAAAGSAAAPGSSSSSGSSGLGLDVHRLQASGGSGSGGGFFFKHKPTISRDSFELMQTLGQLETPDAGVTYVMDVLEEVGVDVARRCFWDFGDWSDLWRDTKHVPLDVTLQVSDVI</sequence>
<dbReference type="InterPro" id="IPR025614">
    <property type="entry name" value="Cell_morpho_N"/>
</dbReference>
<evidence type="ECO:0000259" key="3">
    <source>
        <dbReference type="Pfam" id="PF14228"/>
    </source>
</evidence>
<dbReference type="PANTHER" id="PTHR12295">
    <property type="entry name" value="FURRY-RELATED"/>
    <property type="match status" value="1"/>
</dbReference>
<dbReference type="EMBL" id="CP126218">
    <property type="protein sequence ID" value="WIA19821.1"/>
    <property type="molecule type" value="Genomic_DNA"/>
</dbReference>
<accession>A0ABY8UHC9</accession>
<evidence type="ECO:0000259" key="2">
    <source>
        <dbReference type="Pfam" id="PF14222"/>
    </source>
</evidence>
<dbReference type="Pfam" id="PF14228">
    <property type="entry name" value="MOR2-PAG1_mid"/>
    <property type="match status" value="1"/>
</dbReference>
<feature type="domain" description="Cell morphogenesis central region" evidence="3">
    <location>
        <begin position="796"/>
        <end position="840"/>
    </location>
</feature>
<dbReference type="InterPro" id="IPR039867">
    <property type="entry name" value="Furry/Tao3/Mor2"/>
</dbReference>
<dbReference type="InterPro" id="IPR016024">
    <property type="entry name" value="ARM-type_fold"/>
</dbReference>
<evidence type="ECO:0000313" key="4">
    <source>
        <dbReference type="EMBL" id="WIA19821.1"/>
    </source>
</evidence>
<proteinExistence type="predicted"/>
<evidence type="ECO:0000256" key="1">
    <source>
        <dbReference type="SAM" id="MobiDB-lite"/>
    </source>
</evidence>
<feature type="compositionally biased region" description="Low complexity" evidence="1">
    <location>
        <begin position="32"/>
        <end position="50"/>
    </location>
</feature>
<dbReference type="Pfam" id="PF14222">
    <property type="entry name" value="MOR2-PAG1_N"/>
    <property type="match status" value="1"/>
</dbReference>
<name>A0ABY8UHC9_TETOB</name>
<feature type="region of interest" description="Disordered" evidence="1">
    <location>
        <begin position="25"/>
        <end position="50"/>
    </location>
</feature>
<dbReference type="Proteomes" id="UP001244341">
    <property type="component" value="Chromosome 11b"/>
</dbReference>
<evidence type="ECO:0000313" key="5">
    <source>
        <dbReference type="Proteomes" id="UP001244341"/>
    </source>
</evidence>
<dbReference type="PANTHER" id="PTHR12295:SF30">
    <property type="entry name" value="PROTEIN FURRY"/>
    <property type="match status" value="1"/>
</dbReference>
<feature type="domain" description="Cell morphogenesis protein N-terminal" evidence="2">
    <location>
        <begin position="148"/>
        <end position="669"/>
    </location>
</feature>